<dbReference type="Gene3D" id="3.30.530.20">
    <property type="match status" value="1"/>
</dbReference>
<dbReference type="InterPro" id="IPR023393">
    <property type="entry name" value="START-like_dom_sf"/>
</dbReference>
<dbReference type="EMBL" id="RBAL01000004">
    <property type="protein sequence ID" value="RKN43772.1"/>
    <property type="molecule type" value="Genomic_DNA"/>
</dbReference>
<dbReference type="SUPFAM" id="SSF55961">
    <property type="entry name" value="Bet v1-like"/>
    <property type="match status" value="1"/>
</dbReference>
<evidence type="ECO:0000313" key="1">
    <source>
        <dbReference type="EMBL" id="RKN43772.1"/>
    </source>
</evidence>
<comment type="caution">
    <text evidence="1">The sequence shown here is derived from an EMBL/GenBank/DDBJ whole genome shotgun (WGS) entry which is preliminary data.</text>
</comment>
<accession>A0A3A9Z5I5</accession>
<dbReference type="RefSeq" id="WP_120677293.1">
    <property type="nucleotide sequence ID" value="NZ_RBAL01000004.1"/>
</dbReference>
<reference evidence="1 2" key="1">
    <citation type="journal article" date="2014" name="Int. J. Syst. Evol. Microbiol.">
        <title>Streptomyces hoynatensis sp. nov., isolated from deep marine sediment.</title>
        <authorList>
            <person name="Veyisoglu A."/>
            <person name="Sahin N."/>
        </authorList>
    </citation>
    <scope>NUCLEOTIDE SEQUENCE [LARGE SCALE GENOMIC DNA]</scope>
    <source>
        <strain evidence="1 2">KCTC 29097</strain>
    </source>
</reference>
<dbReference type="CDD" id="cd07812">
    <property type="entry name" value="SRPBCC"/>
    <property type="match status" value="1"/>
</dbReference>
<gene>
    <name evidence="1" type="ORF">D7294_08580</name>
</gene>
<dbReference type="Pfam" id="PF10604">
    <property type="entry name" value="Polyketide_cyc2"/>
    <property type="match status" value="1"/>
</dbReference>
<dbReference type="AlphaFoldDB" id="A0A3A9Z5I5"/>
<organism evidence="1 2">
    <name type="scientific">Streptomyces hoynatensis</name>
    <dbReference type="NCBI Taxonomy" id="1141874"/>
    <lineage>
        <taxon>Bacteria</taxon>
        <taxon>Bacillati</taxon>
        <taxon>Actinomycetota</taxon>
        <taxon>Actinomycetes</taxon>
        <taxon>Kitasatosporales</taxon>
        <taxon>Streptomycetaceae</taxon>
        <taxon>Streptomyces</taxon>
    </lineage>
</organism>
<protein>
    <submittedName>
        <fullName evidence="1">SRPBCC family protein</fullName>
    </submittedName>
</protein>
<evidence type="ECO:0000313" key="2">
    <source>
        <dbReference type="Proteomes" id="UP000272474"/>
    </source>
</evidence>
<dbReference type="Proteomes" id="UP000272474">
    <property type="component" value="Unassembled WGS sequence"/>
</dbReference>
<keyword evidence="2" id="KW-1185">Reference proteome</keyword>
<name>A0A3A9Z5I5_9ACTN</name>
<dbReference type="InterPro" id="IPR019587">
    <property type="entry name" value="Polyketide_cyclase/dehydratase"/>
</dbReference>
<sequence length="154" mass="16798">MRAVIVSIDVPQEPEPVYEFLDVMANHELFTDHYLTHWRGEGPGRGVGSRATVTAALGGAKAEVGIEVIDAERPWRIVEENTSAGGRRLARGTYRIEPLPTGGSRVSFEYAWLRAPLADRLLAPLVRATIRRANTVAMRRLAAELARGGSPATP</sequence>
<proteinExistence type="predicted"/>
<dbReference type="OrthoDB" id="5951835at2"/>